<evidence type="ECO:0000256" key="4">
    <source>
        <dbReference type="ARBA" id="ARBA00035174"/>
    </source>
</evidence>
<sequence>MSKRCQVTGKRPVRGKSYAIRGIPKKKKGIGLKVTGIKKRRFQPNLIKKRLWFAEENRFISLTLSVNALRTINKNGLPSIVRQLRKKGEKL</sequence>
<dbReference type="Gene3D" id="2.30.170.40">
    <property type="entry name" value="Ribosomal protein L28/L24"/>
    <property type="match status" value="1"/>
</dbReference>
<dbReference type="InterPro" id="IPR034704">
    <property type="entry name" value="Ribosomal_bL28/bL31-like_sf"/>
</dbReference>
<dbReference type="Pfam" id="PF00830">
    <property type="entry name" value="Ribosomal_L28"/>
    <property type="match status" value="1"/>
</dbReference>
<gene>
    <name evidence="5" type="primary">rpmB</name>
    <name evidence="6" type="ORF">RHAB15C_0000954</name>
</gene>
<dbReference type="SUPFAM" id="SSF143800">
    <property type="entry name" value="L28p-like"/>
    <property type="match status" value="1"/>
</dbReference>
<dbReference type="HAMAP" id="MF_00373">
    <property type="entry name" value="Ribosomal_bL28"/>
    <property type="match status" value="1"/>
</dbReference>
<evidence type="ECO:0000313" key="6">
    <source>
        <dbReference type="EMBL" id="QZA59070.1"/>
    </source>
</evidence>
<dbReference type="InterPro" id="IPR037147">
    <property type="entry name" value="Ribosomal_bL28_sf"/>
</dbReference>
<dbReference type="InterPro" id="IPR001383">
    <property type="entry name" value="Ribosomal_bL28_bact-type"/>
</dbReference>
<dbReference type="PANTHER" id="PTHR13528">
    <property type="entry name" value="39S RIBOSOMAL PROTEIN L28, MITOCHONDRIAL"/>
    <property type="match status" value="1"/>
</dbReference>
<evidence type="ECO:0000256" key="3">
    <source>
        <dbReference type="ARBA" id="ARBA00023274"/>
    </source>
</evidence>
<dbReference type="NCBIfam" id="TIGR00009">
    <property type="entry name" value="L28"/>
    <property type="match status" value="1"/>
</dbReference>
<evidence type="ECO:0000256" key="5">
    <source>
        <dbReference type="HAMAP-Rule" id="MF_00373"/>
    </source>
</evidence>
<dbReference type="EMBL" id="CP075585">
    <property type="protein sequence ID" value="QZA59070.1"/>
    <property type="molecule type" value="Genomic_DNA"/>
</dbReference>
<dbReference type="Gene3D" id="2.20.150.30">
    <property type="match status" value="1"/>
</dbReference>
<proteinExistence type="inferred from homology"/>
<keyword evidence="3 5" id="KW-0687">Ribonucleoprotein</keyword>
<dbReference type="PANTHER" id="PTHR13528:SF2">
    <property type="entry name" value="LARGE RIBOSOMAL SUBUNIT PROTEIN BL28M"/>
    <property type="match status" value="1"/>
</dbReference>
<accession>A0ABX8Z088</accession>
<dbReference type="RefSeq" id="WP_194844831.1">
    <property type="nucleotide sequence ID" value="NZ_CP075585.1"/>
</dbReference>
<keyword evidence="2 5" id="KW-0689">Ribosomal protein</keyword>
<comment type="similarity">
    <text evidence="1 5">Belongs to the bacterial ribosomal protein bL28 family.</text>
</comment>
<keyword evidence="7" id="KW-1185">Reference proteome</keyword>
<evidence type="ECO:0000256" key="1">
    <source>
        <dbReference type="ARBA" id="ARBA00008760"/>
    </source>
</evidence>
<reference evidence="6 7" key="1">
    <citation type="submission" date="2021-05" db="EMBL/GenBank/DDBJ databases">
        <title>Ecology and evolution of chlamydial symbionts of arthropods.</title>
        <authorList>
            <person name="Halter T."/>
            <person name="Sixt B.S."/>
            <person name="Toenshoff E.R."/>
            <person name="Koestlbacher S."/>
            <person name="Schulz F."/>
            <person name="Kostanjsek R."/>
            <person name="Collingro A."/>
            <person name="Hendrickx F."/>
            <person name="Horn M."/>
        </authorList>
    </citation>
    <scope>NUCLEOTIDE SEQUENCE [LARGE SCALE GENOMIC DNA]</scope>
    <source>
        <strain evidence="6 7">15C</strain>
    </source>
</reference>
<organism evidence="6 7">
    <name type="scientific">Candidatus Rhabdochlamydia porcellionis</name>
    <dbReference type="NCBI Taxonomy" id="225148"/>
    <lineage>
        <taxon>Bacteria</taxon>
        <taxon>Pseudomonadati</taxon>
        <taxon>Chlamydiota</taxon>
        <taxon>Chlamydiia</taxon>
        <taxon>Parachlamydiales</taxon>
        <taxon>Candidatus Rhabdochlamydiaceae</taxon>
        <taxon>Candidatus Rhabdochlamydia</taxon>
    </lineage>
</organism>
<dbReference type="InterPro" id="IPR026569">
    <property type="entry name" value="Ribosomal_bL28"/>
</dbReference>
<protein>
    <recommendedName>
        <fullName evidence="4 5">Large ribosomal subunit protein bL28</fullName>
    </recommendedName>
</protein>
<name>A0ABX8Z088_9BACT</name>
<evidence type="ECO:0000313" key="7">
    <source>
        <dbReference type="Proteomes" id="UP000822862"/>
    </source>
</evidence>
<dbReference type="GO" id="GO:0005840">
    <property type="term" value="C:ribosome"/>
    <property type="evidence" value="ECO:0007669"/>
    <property type="project" value="UniProtKB-KW"/>
</dbReference>
<dbReference type="Proteomes" id="UP000822862">
    <property type="component" value="Chromosome"/>
</dbReference>
<evidence type="ECO:0000256" key="2">
    <source>
        <dbReference type="ARBA" id="ARBA00022980"/>
    </source>
</evidence>